<name>A0A3P6EIN6_BRAOL</name>
<gene>
    <name evidence="1" type="ORF">BOLC7T40814H</name>
</gene>
<dbReference type="AlphaFoldDB" id="A0A3P6EIN6"/>
<evidence type="ECO:0000313" key="1">
    <source>
        <dbReference type="EMBL" id="VDD35254.1"/>
    </source>
</evidence>
<dbReference type="EMBL" id="LR031876">
    <property type="protein sequence ID" value="VDD35254.1"/>
    <property type="molecule type" value="Genomic_DNA"/>
</dbReference>
<organism evidence="1">
    <name type="scientific">Brassica oleracea</name>
    <name type="common">Wild cabbage</name>
    <dbReference type="NCBI Taxonomy" id="3712"/>
    <lineage>
        <taxon>Eukaryota</taxon>
        <taxon>Viridiplantae</taxon>
        <taxon>Streptophyta</taxon>
        <taxon>Embryophyta</taxon>
        <taxon>Tracheophyta</taxon>
        <taxon>Spermatophyta</taxon>
        <taxon>Magnoliopsida</taxon>
        <taxon>eudicotyledons</taxon>
        <taxon>Gunneridae</taxon>
        <taxon>Pentapetalae</taxon>
        <taxon>rosids</taxon>
        <taxon>malvids</taxon>
        <taxon>Brassicales</taxon>
        <taxon>Brassicaceae</taxon>
        <taxon>Brassiceae</taxon>
        <taxon>Brassica</taxon>
    </lineage>
</organism>
<accession>A0A3P6EIN6</accession>
<proteinExistence type="predicted"/>
<reference evidence="1" key="1">
    <citation type="submission" date="2018-11" db="EMBL/GenBank/DDBJ databases">
        <authorList>
            <consortium name="Genoscope - CEA"/>
            <person name="William W."/>
        </authorList>
    </citation>
    <scope>NUCLEOTIDE SEQUENCE</scope>
</reference>
<sequence length="164" mass="17771">MVRCLGGTIPAIIGKLVAGPHQGLLNFDVFSNSQFPKKPLLREWFCNGSTIIETLSFSFSTLLFHHLSPSATSAPTVSDQAVIIKSSIASLRLRTPVLEPKTLCAPSEFRASMDSPTRFAAQDYAAKYERIDVGDWESVGSSNSDDGLVISEIGICSSFWNGID</sequence>
<protein>
    <submittedName>
        <fullName evidence="1">Uncharacterized protein</fullName>
    </submittedName>
</protein>